<comment type="caution">
    <text evidence="2">The sequence shown here is derived from an EMBL/GenBank/DDBJ whole genome shotgun (WGS) entry which is preliminary data.</text>
</comment>
<evidence type="ECO:0000313" key="2">
    <source>
        <dbReference type="EMBL" id="RYO28953.1"/>
    </source>
</evidence>
<feature type="compositionally biased region" description="Polar residues" evidence="1">
    <location>
        <begin position="52"/>
        <end position="61"/>
    </location>
</feature>
<dbReference type="EMBL" id="PEJP01000085">
    <property type="protein sequence ID" value="RYO28953.1"/>
    <property type="molecule type" value="Genomic_DNA"/>
</dbReference>
<reference evidence="3" key="1">
    <citation type="journal article" date="2019" name="bioRxiv">
        <title>Genomics, evolutionary history and diagnostics of the Alternaria alternata species group including apple and Asian pear pathotypes.</title>
        <authorList>
            <person name="Armitage A.D."/>
            <person name="Cockerton H.M."/>
            <person name="Sreenivasaprasad S."/>
            <person name="Woodhall J.W."/>
            <person name="Lane C.R."/>
            <person name="Harrison R.J."/>
            <person name="Clarkson J.P."/>
        </authorList>
    </citation>
    <scope>NUCLEOTIDE SEQUENCE [LARGE SCALE GENOMIC DNA]</scope>
    <source>
        <strain evidence="3">RGR 97.0016</strain>
    </source>
</reference>
<feature type="region of interest" description="Disordered" evidence="1">
    <location>
        <begin position="18"/>
        <end position="105"/>
    </location>
</feature>
<organism evidence="2 3">
    <name type="scientific">Alternaria arborescens</name>
    <dbReference type="NCBI Taxonomy" id="156630"/>
    <lineage>
        <taxon>Eukaryota</taxon>
        <taxon>Fungi</taxon>
        <taxon>Dikarya</taxon>
        <taxon>Ascomycota</taxon>
        <taxon>Pezizomycotina</taxon>
        <taxon>Dothideomycetes</taxon>
        <taxon>Pleosporomycetidae</taxon>
        <taxon>Pleosporales</taxon>
        <taxon>Pleosporineae</taxon>
        <taxon>Pleosporaceae</taxon>
        <taxon>Alternaria</taxon>
        <taxon>Alternaria sect. Alternaria</taxon>
    </lineage>
</organism>
<evidence type="ECO:0000256" key="1">
    <source>
        <dbReference type="SAM" id="MobiDB-lite"/>
    </source>
</evidence>
<evidence type="ECO:0008006" key="4">
    <source>
        <dbReference type="Google" id="ProtNLM"/>
    </source>
</evidence>
<dbReference type="AlphaFoldDB" id="A0A4Q4PZ13"/>
<evidence type="ECO:0000313" key="3">
    <source>
        <dbReference type="Proteomes" id="UP000293823"/>
    </source>
</evidence>
<keyword evidence="3" id="KW-1185">Reference proteome</keyword>
<proteinExistence type="predicted"/>
<name>A0A4Q4PZ13_9PLEO</name>
<sequence length="411" mass="45640">MAANFGGGCLSSLRIHWKKRSKGQQEASKPLKQVTTSEPPVEESGRPLGLIPTTQKRSAPSNGHVEPLGSSAVVSRGLSPTGSEHQPALMASTSDRTSATADTPLPQSDLWQEACEQVDESTLDWMKKNSVETDAKAPISEIIQIVRRREEEHIEQALKLTVGNREILWRDYAGRVVSLVTTIGDVAISFAPAPSPIIWSSVKVLLKANVTEREDIAAIMGNTEMVQRLVRRGQVYEEVYLTGLSMSTAQEDLRQKLVDVYKSCLEFLCFVDVEVGRGYGRRFLEALVNPGHGEQKVSEMKELEKDLESAAHPCEAKSSEKHRKMLEDLDGIVAEVLQKLEKKDREAAMNYISTIPVGAHHVEKREKRTGGTCEWLTNYREFHAWEDSASSSVLWLQGQIESQCAKDPSMD</sequence>
<accession>A0A4Q4PZ13</accession>
<dbReference type="OrthoDB" id="7464126at2759"/>
<gene>
    <name evidence="2" type="ORF">AA0113_g12128</name>
</gene>
<protein>
    <recommendedName>
        <fullName evidence="4">NWD NACHT-NTPase N-terminal domain-containing protein</fullName>
    </recommendedName>
</protein>
<feature type="compositionally biased region" description="Low complexity" evidence="1">
    <location>
        <begin position="91"/>
        <end position="103"/>
    </location>
</feature>
<dbReference type="Proteomes" id="UP000293823">
    <property type="component" value="Unassembled WGS sequence"/>
</dbReference>